<dbReference type="PANTHER" id="PTHR10799">
    <property type="entry name" value="SNF2/RAD54 HELICASE FAMILY"/>
    <property type="match status" value="1"/>
</dbReference>
<comment type="caution">
    <text evidence="2">The sequence shown here is derived from an EMBL/GenBank/DDBJ whole genome shotgun (WGS) entry which is preliminary data.</text>
</comment>
<dbReference type="Pfam" id="PF00176">
    <property type="entry name" value="SNF2-rel_dom"/>
    <property type="match status" value="1"/>
</dbReference>
<sequence>MNYQIVYNLSYSEELGTYLPSAFICSATDDGLLEYMQKQASIEICKSYDLNINDHEALINLCQELSISNIENKYSKNLKKKVSLVKLLEDELIRTQVNKWIDNKKNEFLLLIKKYQFPICKKIERKSYVQNLLLEKTDIVLTPKMFFRKTNEGINYKLSLEYNNEYIPLRQDDIDLVCDFPAWIIFQKKLYQIVTINTKKLLPFLNKTEINIPERMVKNYFEKFIMEVISKVDCEVEGFEIKTSNAITEVQLKTTFDFIQEIWILEIYYNYDGVVFNYADLTSKNNKLFFDSNDQIRVRSTIRNRDREMKYVNILLSLKLNEGLNKRFYIEGNQFQIFEWIRTNRGYLEQEFNLNYIQMDEGKVCTFPLNISFDTITRNDWFDIFGTVTIGIHEIPFSGFINHIRDRNRLYKLPDQTIFILPEEWFTKYDALSHYGIIEDNQIRIDKSQYTLIEKFNSIETSDIDNDSIKVMEDYKPSKNLKAELRPYQLVGVNWLISHYYNGLGACLADDMGLGKTLQTIALLLFVKESLEANSSALINVDKPRDLFSDVDQQRNNDFCSLFILPASLLFNWEQELRKFAPSFSVLNYSGVNRKGIQLNRRNYNIILTSYQVIIRDFDLFNKINFDYVICDESQQFKNKDSKTFKILHQLKANNRISLSGTPIENSLKDLWSQMEFINPGILGTYHFFNKRYIQSTSKKHEGGNLEELKELIKPYILRRKKKRYSKNYQN</sequence>
<reference evidence="2 3" key="1">
    <citation type="submission" date="2020-10" db="EMBL/GenBank/DDBJ databases">
        <title>Connecting structure to function with the recovery of over 1000 high-quality activated sludge metagenome-assembled genomes encoding full-length rRNA genes using long-read sequencing.</title>
        <authorList>
            <person name="Singleton C.M."/>
            <person name="Petriglieri F."/>
            <person name="Kristensen J.M."/>
            <person name="Kirkegaard R.H."/>
            <person name="Michaelsen T.Y."/>
            <person name="Andersen M.H."/>
            <person name="Karst S.M."/>
            <person name="Dueholm M.S."/>
            <person name="Nielsen P.H."/>
            <person name="Albertsen M."/>
        </authorList>
    </citation>
    <scope>NUCLEOTIDE SEQUENCE [LARGE SCALE GENOMIC DNA]</scope>
    <source>
        <strain evidence="2">Ribe_18-Q3-R11-54_BAT3C.373</strain>
    </source>
</reference>
<dbReference type="GO" id="GO:0005524">
    <property type="term" value="F:ATP binding"/>
    <property type="evidence" value="ECO:0007669"/>
    <property type="project" value="InterPro"/>
</dbReference>
<name>A0A9D7S736_9BACT</name>
<dbReference type="SMART" id="SM00487">
    <property type="entry name" value="DEXDc"/>
    <property type="match status" value="1"/>
</dbReference>
<dbReference type="Proteomes" id="UP000808349">
    <property type="component" value="Unassembled WGS sequence"/>
</dbReference>
<dbReference type="InterPro" id="IPR038718">
    <property type="entry name" value="SNF2-like_sf"/>
</dbReference>
<proteinExistence type="predicted"/>
<evidence type="ECO:0000313" key="3">
    <source>
        <dbReference type="Proteomes" id="UP000808349"/>
    </source>
</evidence>
<dbReference type="EMBL" id="JADKFW010000004">
    <property type="protein sequence ID" value="MBK9716594.1"/>
    <property type="molecule type" value="Genomic_DNA"/>
</dbReference>
<protein>
    <recommendedName>
        <fullName evidence="1">Helicase ATP-binding domain-containing protein</fullName>
    </recommendedName>
</protein>
<evidence type="ECO:0000313" key="2">
    <source>
        <dbReference type="EMBL" id="MBK9716594.1"/>
    </source>
</evidence>
<dbReference type="AlphaFoldDB" id="A0A9D7S736"/>
<evidence type="ECO:0000259" key="1">
    <source>
        <dbReference type="PROSITE" id="PS51192"/>
    </source>
</evidence>
<organism evidence="2 3">
    <name type="scientific">Candidatus Defluviibacterium haderslevense</name>
    <dbReference type="NCBI Taxonomy" id="2981993"/>
    <lineage>
        <taxon>Bacteria</taxon>
        <taxon>Pseudomonadati</taxon>
        <taxon>Bacteroidota</taxon>
        <taxon>Saprospiria</taxon>
        <taxon>Saprospirales</taxon>
        <taxon>Saprospiraceae</taxon>
        <taxon>Candidatus Defluviibacterium</taxon>
    </lineage>
</organism>
<dbReference type="SUPFAM" id="SSF52540">
    <property type="entry name" value="P-loop containing nucleoside triphosphate hydrolases"/>
    <property type="match status" value="1"/>
</dbReference>
<dbReference type="Gene3D" id="3.40.50.10810">
    <property type="entry name" value="Tandem AAA-ATPase domain"/>
    <property type="match status" value="1"/>
</dbReference>
<accession>A0A9D7S736</accession>
<gene>
    <name evidence="2" type="ORF">IPO85_03580</name>
</gene>
<feature type="domain" description="Helicase ATP-binding" evidence="1">
    <location>
        <begin position="497"/>
        <end position="681"/>
    </location>
</feature>
<dbReference type="PROSITE" id="PS51192">
    <property type="entry name" value="HELICASE_ATP_BIND_1"/>
    <property type="match status" value="1"/>
</dbReference>
<dbReference type="InterPro" id="IPR027417">
    <property type="entry name" value="P-loop_NTPase"/>
</dbReference>
<dbReference type="InterPro" id="IPR000330">
    <property type="entry name" value="SNF2_N"/>
</dbReference>
<dbReference type="InterPro" id="IPR014001">
    <property type="entry name" value="Helicase_ATP-bd"/>
</dbReference>